<dbReference type="GO" id="GO:0006950">
    <property type="term" value="P:response to stress"/>
    <property type="evidence" value="ECO:0007669"/>
    <property type="project" value="TreeGrafter"/>
</dbReference>
<dbReference type="EMBL" id="UFRN01000002">
    <property type="protein sequence ID" value="SUT93671.1"/>
    <property type="molecule type" value="Genomic_DNA"/>
</dbReference>
<dbReference type="SMART" id="SM00347">
    <property type="entry name" value="HTH_MARR"/>
    <property type="match status" value="1"/>
</dbReference>
<evidence type="ECO:0000256" key="1">
    <source>
        <dbReference type="ARBA" id="ARBA00023015"/>
    </source>
</evidence>
<dbReference type="PANTHER" id="PTHR33164">
    <property type="entry name" value="TRANSCRIPTIONAL REGULATOR, MARR FAMILY"/>
    <property type="match status" value="1"/>
</dbReference>
<evidence type="ECO:0000256" key="2">
    <source>
        <dbReference type="ARBA" id="ARBA00023125"/>
    </source>
</evidence>
<dbReference type="InterPro" id="IPR023187">
    <property type="entry name" value="Tscrpt_reg_MarR-type_CS"/>
</dbReference>
<keyword evidence="2" id="KW-0238">DNA-binding</keyword>
<dbReference type="GO" id="GO:0003677">
    <property type="term" value="F:DNA binding"/>
    <property type="evidence" value="ECO:0007669"/>
    <property type="project" value="UniProtKB-KW"/>
</dbReference>
<dbReference type="InterPro" id="IPR000835">
    <property type="entry name" value="HTH_MarR-typ"/>
</dbReference>
<name>A0A380U071_ACTLI</name>
<dbReference type="GO" id="GO:0003700">
    <property type="term" value="F:DNA-binding transcription factor activity"/>
    <property type="evidence" value="ECO:0007669"/>
    <property type="project" value="InterPro"/>
</dbReference>
<evidence type="ECO:0000256" key="3">
    <source>
        <dbReference type="ARBA" id="ARBA00023163"/>
    </source>
</evidence>
<dbReference type="Pfam" id="PF12802">
    <property type="entry name" value="MarR_2"/>
    <property type="match status" value="1"/>
</dbReference>
<dbReference type="Gene3D" id="1.10.10.10">
    <property type="entry name" value="Winged helix-like DNA-binding domain superfamily/Winged helix DNA-binding domain"/>
    <property type="match status" value="1"/>
</dbReference>
<protein>
    <submittedName>
        <fullName evidence="5">MarR family transcriptional regulator</fullName>
    </submittedName>
</protein>
<reference evidence="5 6" key="1">
    <citation type="submission" date="2018-06" db="EMBL/GenBank/DDBJ databases">
        <authorList>
            <consortium name="Pathogen Informatics"/>
            <person name="Doyle S."/>
        </authorList>
    </citation>
    <scope>NUCLEOTIDE SEQUENCE [LARGE SCALE GENOMIC DNA]</scope>
    <source>
        <strain evidence="5 6">NCTC4191</strain>
    </source>
</reference>
<dbReference type="InterPro" id="IPR036390">
    <property type="entry name" value="WH_DNA-bd_sf"/>
</dbReference>
<dbReference type="InterPro" id="IPR039422">
    <property type="entry name" value="MarR/SlyA-like"/>
</dbReference>
<dbReference type="PROSITE" id="PS50995">
    <property type="entry name" value="HTH_MARR_2"/>
    <property type="match status" value="1"/>
</dbReference>
<evidence type="ECO:0000313" key="6">
    <source>
        <dbReference type="Proteomes" id="UP000254253"/>
    </source>
</evidence>
<dbReference type="Proteomes" id="UP000254253">
    <property type="component" value="Unassembled WGS sequence"/>
</dbReference>
<gene>
    <name evidence="5" type="ORF">NCTC4191_01309</name>
</gene>
<keyword evidence="1" id="KW-0805">Transcription regulation</keyword>
<dbReference type="PANTHER" id="PTHR33164:SF89">
    <property type="entry name" value="MARR FAMILY REGULATORY PROTEIN"/>
    <property type="match status" value="1"/>
</dbReference>
<dbReference type="AlphaFoldDB" id="A0A380U071"/>
<keyword evidence="6" id="KW-1185">Reference proteome</keyword>
<dbReference type="PROSITE" id="PS01117">
    <property type="entry name" value="HTH_MARR_1"/>
    <property type="match status" value="1"/>
</dbReference>
<accession>A0A380U071</accession>
<sequence length="140" mass="16006">MNNIDLLAETMAKTLDIYVQWAKKNGLPENEYFVLYSVYHNEQCSQKTICEEWCLPKQTISFVCKQLIERGWLATEANPNDKRGKLLRLTEQGKAKIEPIIAEQTALESQSAVEFGEEKLALLVKELQALHRVLNRNLGA</sequence>
<dbReference type="RefSeq" id="WP_115587305.1">
    <property type="nucleotide sequence ID" value="NZ_UFRM01000001.1"/>
</dbReference>
<organism evidence="5 6">
    <name type="scientific">Actinobacillus lignieresii</name>
    <dbReference type="NCBI Taxonomy" id="720"/>
    <lineage>
        <taxon>Bacteria</taxon>
        <taxon>Pseudomonadati</taxon>
        <taxon>Pseudomonadota</taxon>
        <taxon>Gammaproteobacteria</taxon>
        <taxon>Pasteurellales</taxon>
        <taxon>Pasteurellaceae</taxon>
        <taxon>Actinobacillus</taxon>
    </lineage>
</organism>
<dbReference type="InterPro" id="IPR036388">
    <property type="entry name" value="WH-like_DNA-bd_sf"/>
</dbReference>
<dbReference type="SUPFAM" id="SSF46785">
    <property type="entry name" value="Winged helix' DNA-binding domain"/>
    <property type="match status" value="1"/>
</dbReference>
<proteinExistence type="predicted"/>
<evidence type="ECO:0000259" key="4">
    <source>
        <dbReference type="PROSITE" id="PS50995"/>
    </source>
</evidence>
<keyword evidence="3" id="KW-0804">Transcription</keyword>
<evidence type="ECO:0000313" key="5">
    <source>
        <dbReference type="EMBL" id="SUT93671.1"/>
    </source>
</evidence>
<feature type="domain" description="HTH marR-type" evidence="4">
    <location>
        <begin position="1"/>
        <end position="139"/>
    </location>
</feature>